<evidence type="ECO:0000256" key="3">
    <source>
        <dbReference type="ARBA" id="ARBA00022989"/>
    </source>
</evidence>
<dbReference type="InterPro" id="IPR019533">
    <property type="entry name" value="Peptidase_S26"/>
</dbReference>
<keyword evidence="2 5" id="KW-0812">Transmembrane</keyword>
<evidence type="ECO:0000313" key="7">
    <source>
        <dbReference type="EMBL" id="UPM45086.1"/>
    </source>
</evidence>
<dbReference type="Proteomes" id="UP000831768">
    <property type="component" value="Plasmid unnamed3"/>
</dbReference>
<feature type="transmembrane region" description="Helical" evidence="5">
    <location>
        <begin position="209"/>
        <end position="232"/>
    </location>
</feature>
<name>A0A8U0A8C0_9EURY</name>
<dbReference type="Gene3D" id="2.10.109.10">
    <property type="entry name" value="Umud Fragment, subunit A"/>
    <property type="match status" value="1"/>
</dbReference>
<dbReference type="SUPFAM" id="SSF51306">
    <property type="entry name" value="LexA/Signal peptidase"/>
    <property type="match status" value="1"/>
</dbReference>
<dbReference type="CDD" id="cd06530">
    <property type="entry name" value="S26_SPase_I"/>
    <property type="match status" value="1"/>
</dbReference>
<dbReference type="EMBL" id="CP096022">
    <property type="protein sequence ID" value="UPM45086.1"/>
    <property type="molecule type" value="Genomic_DNA"/>
</dbReference>
<dbReference type="EC" id="3.4.21.89" evidence="7"/>
<dbReference type="KEGG" id="haad:MW046_17140"/>
<evidence type="ECO:0000259" key="6">
    <source>
        <dbReference type="Pfam" id="PF10502"/>
    </source>
</evidence>
<evidence type="ECO:0000256" key="2">
    <source>
        <dbReference type="ARBA" id="ARBA00022692"/>
    </source>
</evidence>
<keyword evidence="7" id="KW-0614">Plasmid</keyword>
<organism evidence="7 8">
    <name type="scientific">Halocatena salina</name>
    <dbReference type="NCBI Taxonomy" id="2934340"/>
    <lineage>
        <taxon>Archaea</taxon>
        <taxon>Methanobacteriati</taxon>
        <taxon>Methanobacteriota</taxon>
        <taxon>Stenosarchaea group</taxon>
        <taxon>Halobacteria</taxon>
        <taxon>Halobacteriales</taxon>
        <taxon>Natronomonadaceae</taxon>
        <taxon>Halocatena</taxon>
    </lineage>
</organism>
<protein>
    <submittedName>
        <fullName evidence="7">Signal peptidase I</fullName>
        <ecNumber evidence="7">3.4.21.89</ecNumber>
    </submittedName>
</protein>
<sequence length="344" mass="36437">MVRNKVGSALQIVLVLAVVAIAVGQFIGQPVLLAYVTSDSMESTLSTGDGYLVLPSMVTGSVEEGDIVVFNAKTLNDDNGGLTTHRVVEKTGRGVVTRGDNNPFTDQEGGEPLVKSHQIVGKAILIGNNPIVIPQLGTAFTAIRDTVTNMQRSIAIALGTRSLLGTQGLSYLLFGAGILLYIVSVFAEGEGSRARRRKRKRKRKRTRRIPKLAIALALGGVLIASLTATMIVPGGIQEFDVVSVDQDSSGPSVIASGQTEQLNYSVPNGGIVPVVTYLDPASEGVKTPDENVIVGPGDRQTVSIELSAPEEIGYYPGMSTNAGIWLSCLRRGSTFCIVCIHGYR</sequence>
<evidence type="ECO:0000313" key="8">
    <source>
        <dbReference type="Proteomes" id="UP000831768"/>
    </source>
</evidence>
<feature type="transmembrane region" description="Helical" evidence="5">
    <location>
        <begin position="168"/>
        <end position="188"/>
    </location>
</feature>
<feature type="domain" description="Peptidase S26" evidence="6">
    <location>
        <begin position="10"/>
        <end position="97"/>
    </location>
</feature>
<geneLocation type="plasmid" evidence="7 8">
    <name>unnamed3</name>
</geneLocation>
<dbReference type="InterPro" id="IPR036286">
    <property type="entry name" value="LexA/Signal_pep-like_sf"/>
</dbReference>
<keyword evidence="3 5" id="KW-1133">Transmembrane helix</keyword>
<dbReference type="RefSeq" id="WP_247995740.1">
    <property type="nucleotide sequence ID" value="NZ_CP096022.1"/>
</dbReference>
<dbReference type="InterPro" id="IPR001733">
    <property type="entry name" value="Peptidase_S26B"/>
</dbReference>
<proteinExistence type="predicted"/>
<dbReference type="NCBIfam" id="TIGR02228">
    <property type="entry name" value="sigpep_I_arch"/>
    <property type="match status" value="1"/>
</dbReference>
<dbReference type="GO" id="GO:0009003">
    <property type="term" value="F:signal peptidase activity"/>
    <property type="evidence" value="ECO:0007669"/>
    <property type="project" value="UniProtKB-EC"/>
</dbReference>
<comment type="subcellular location">
    <subcellularLocation>
        <location evidence="1">Membrane</location>
    </subcellularLocation>
</comment>
<dbReference type="GO" id="GO:0006465">
    <property type="term" value="P:signal peptide processing"/>
    <property type="evidence" value="ECO:0007669"/>
    <property type="project" value="InterPro"/>
</dbReference>
<evidence type="ECO:0000256" key="5">
    <source>
        <dbReference type="SAM" id="Phobius"/>
    </source>
</evidence>
<keyword evidence="8" id="KW-1185">Reference proteome</keyword>
<dbReference type="GeneID" id="71929809"/>
<keyword evidence="4 5" id="KW-0472">Membrane</keyword>
<dbReference type="AlphaFoldDB" id="A0A8U0A8C0"/>
<dbReference type="Pfam" id="PF10502">
    <property type="entry name" value="Peptidase_S26"/>
    <property type="match status" value="1"/>
</dbReference>
<dbReference type="GO" id="GO:0016020">
    <property type="term" value="C:membrane"/>
    <property type="evidence" value="ECO:0007669"/>
    <property type="project" value="UniProtKB-SubCell"/>
</dbReference>
<feature type="transmembrane region" description="Helical" evidence="5">
    <location>
        <begin position="12"/>
        <end position="36"/>
    </location>
</feature>
<evidence type="ECO:0000256" key="1">
    <source>
        <dbReference type="ARBA" id="ARBA00004370"/>
    </source>
</evidence>
<gene>
    <name evidence="7" type="ORF">MW046_17140</name>
</gene>
<reference evidence="7" key="1">
    <citation type="submission" date="2022-04" db="EMBL/GenBank/DDBJ databases">
        <title>Halocatena sp. nov., isolated from a salt lake.</title>
        <authorList>
            <person name="Cui H.-L."/>
        </authorList>
    </citation>
    <scope>NUCLEOTIDE SEQUENCE</scope>
    <source>
        <strain evidence="7">AD-1</strain>
        <plasmid evidence="7">unnamed3</plasmid>
    </source>
</reference>
<accession>A0A8U0A8C0</accession>
<dbReference type="GO" id="GO:0004252">
    <property type="term" value="F:serine-type endopeptidase activity"/>
    <property type="evidence" value="ECO:0007669"/>
    <property type="project" value="InterPro"/>
</dbReference>
<keyword evidence="7" id="KW-0378">Hydrolase</keyword>
<evidence type="ECO:0000256" key="4">
    <source>
        <dbReference type="ARBA" id="ARBA00023136"/>
    </source>
</evidence>